<evidence type="ECO:0000256" key="7">
    <source>
        <dbReference type="ARBA" id="ARBA00022723"/>
    </source>
</evidence>
<accession>A0AAD3D2N5</accession>
<dbReference type="EMBL" id="BLLK01000052">
    <property type="protein sequence ID" value="GFH56482.1"/>
    <property type="molecule type" value="Genomic_DNA"/>
</dbReference>
<comment type="caution">
    <text evidence="17">The sequence shown here is derived from an EMBL/GenBank/DDBJ whole genome shotgun (WGS) entry which is preliminary data.</text>
</comment>
<keyword evidence="5" id="KW-0808">Transferase</keyword>
<feature type="transmembrane region" description="Helical" evidence="15">
    <location>
        <begin position="1055"/>
        <end position="1077"/>
    </location>
</feature>
<feature type="region of interest" description="Disordered" evidence="14">
    <location>
        <begin position="332"/>
        <end position="384"/>
    </location>
</feature>
<comment type="catalytic activity">
    <reaction evidence="1">
        <text>S-ubiquitinyl-[E2 ubiquitin-conjugating enzyme]-L-cysteine + [acceptor protein]-L-lysine = [E2 ubiquitin-conjugating enzyme]-L-cysteine + N(6)-ubiquitinyl-[acceptor protein]-L-lysine.</text>
        <dbReference type="EC" id="2.3.2.27"/>
    </reaction>
</comment>
<keyword evidence="18" id="KW-1185">Reference proteome</keyword>
<feature type="compositionally biased region" description="Low complexity" evidence="14">
    <location>
        <begin position="1193"/>
        <end position="1202"/>
    </location>
</feature>
<feature type="coiled-coil region" evidence="13">
    <location>
        <begin position="278"/>
        <end position="324"/>
    </location>
</feature>
<dbReference type="Proteomes" id="UP001054902">
    <property type="component" value="Unassembled WGS sequence"/>
</dbReference>
<sequence length="1361" mass="156023">MNEEEELECRVCRGPAEEGRPLFHPCKCSGSIAHTHQDCLQSWLEVKGGRGKCDLCSYKFQFIPKYHTDAPETLSVSQVLSGIFSKSFKSWLPFVLRLGLVIATWLIVLPLCTAYLYQGWTHRPRTISSRLTLEKLPMDLVHGAILTITIIVAFLSLMSLFDFFRIKYPSYKEKLESGVVDEKKEEEEVVIAPVQIGSTGGFLQHDDSQLSLQEKFEAERKVMQEMLHKENKSVMDSGKKFHRYSSFHSEDSDDAQEDGEFTDRDADQEFIDQCKELYDIIEIQEKVYREQIARLREKGDEEGIARLMERRRNLAAQYQEFEQRLPDNAVAAVKRQRHRTRQYFDSDNEEEADESGSAHAEEEDRKPAARRNILEDSDDEEDEDAAFERMMRMQDEDEARPDDPDLDVERRRLQAAAANNAQRFEPQFEPLDRPFDEEDAMDADMQMPMENLIGLRGPVGDLFKNLGWLLAFQTTFIAIFGCIPRAIGSIAFHHVIARSQYLSSTLHFLFKYIIFANFDLTAKDGETQMDLKYLGKVVQDRAEDLDPLLTPQDVGKIVLGYVSFSLTTFFFQAIMSAYKEYKSRFTSTHEAPMPRRARQQEQDMGAAVKEFFSTTIEMTAAAAKISFLVCFKMFVLPFLLGNWLDLSTLPLFESHIEDRAQQMGQDVVGFFILHWVVGITFMLTVTVSVLQLREVLHPELLACVIRPQEPQPDLLLNLLEDSGWTHAKRMVPSLGIYAAILFTQVWFPCCLIEAAGIKEHIPLFNPEFWYAIYMPLQRPIELIIFHLSALSILEKHKNMIGEMQHAFLKKTTQWFGLMDYLLPRKVETWALVAERDLYSTQDEPVVDKFWEKLAELKKQGGPTDEFISKNVDFSQEFNEVSEEFARPNQYIILSPGNEHAKKDRKLLPTHIGQYRCRKKIRNNGRVVIELWREQVSDPIPRPPKGWDYLADGGSIEKGRWSWGKKEKKSDIELRVAARKEFFPLVECNGEYKEQWKSPSFLASCLPVGSKILCLAVLSWIAVTCCVSTIVFAPLLASRFVLQVLSVPTHYMHDPVLFAVGCIMLSPVLGKIWSYFCEEEDAGNDIRRRAFVLPPLRKCISLIKVITLWLGVCPVLTGAIYQYLLFKELPKISELHNLDLLHLICTLWPPGFILLHFGGVLCVLGAFKQQFWNKMKTLAIDGIAGAPIDDEDGNNNNNNANANGRRRRGANRQQRAANAEEEDDGSDPSQWQGKNGKVGRFFTRMSDILLRQEWDVIDEVELVDELLRPVMKVLVTIILAPVTAITSVHVMSKFIPLMQVLVEDDIARNNVMRYTLASAMSIISLFASKEMLQSWYIKAHKTARDHRYLVGELLVNYISSSR</sequence>
<gene>
    <name evidence="17" type="ORF">CTEN210_12958</name>
</gene>
<dbReference type="PANTHER" id="PTHR13145">
    <property type="entry name" value="SSM4 PROTEIN"/>
    <property type="match status" value="1"/>
</dbReference>
<feature type="transmembrane region" description="Helical" evidence="15">
    <location>
        <begin position="1310"/>
        <end position="1327"/>
    </location>
</feature>
<feature type="transmembrane region" description="Helical" evidence="15">
    <location>
        <begin position="94"/>
        <end position="120"/>
    </location>
</feature>
<evidence type="ECO:0000256" key="12">
    <source>
        <dbReference type="ARBA" id="ARBA00023136"/>
    </source>
</evidence>
<evidence type="ECO:0000256" key="8">
    <source>
        <dbReference type="ARBA" id="ARBA00022771"/>
    </source>
</evidence>
<evidence type="ECO:0000256" key="2">
    <source>
        <dbReference type="ARBA" id="ARBA00004141"/>
    </source>
</evidence>
<evidence type="ECO:0000256" key="6">
    <source>
        <dbReference type="ARBA" id="ARBA00022692"/>
    </source>
</evidence>
<feature type="transmembrane region" description="Helical" evidence="15">
    <location>
        <begin position="625"/>
        <end position="644"/>
    </location>
</feature>
<feature type="transmembrane region" description="Helical" evidence="15">
    <location>
        <begin position="140"/>
        <end position="164"/>
    </location>
</feature>
<evidence type="ECO:0000256" key="9">
    <source>
        <dbReference type="ARBA" id="ARBA00022786"/>
    </source>
</evidence>
<comment type="subcellular location">
    <subcellularLocation>
        <location evidence="2">Membrane</location>
        <topology evidence="2">Multi-pass membrane protein</topology>
    </subcellularLocation>
</comment>
<keyword evidence="12 15" id="KW-0472">Membrane</keyword>
<evidence type="ECO:0000256" key="15">
    <source>
        <dbReference type="SAM" id="Phobius"/>
    </source>
</evidence>
<keyword evidence="11 15" id="KW-1133">Transmembrane helix</keyword>
<dbReference type="SUPFAM" id="SSF57850">
    <property type="entry name" value="RING/U-box"/>
    <property type="match status" value="1"/>
</dbReference>
<dbReference type="SMART" id="SM00744">
    <property type="entry name" value="RINGv"/>
    <property type="match status" value="1"/>
</dbReference>
<evidence type="ECO:0000256" key="4">
    <source>
        <dbReference type="ARBA" id="ARBA00012483"/>
    </source>
</evidence>
<feature type="transmembrane region" description="Helical" evidence="15">
    <location>
        <begin position="1011"/>
        <end position="1035"/>
    </location>
</feature>
<feature type="domain" description="RING-CH-type" evidence="16">
    <location>
        <begin position="1"/>
        <end position="63"/>
    </location>
</feature>
<feature type="transmembrane region" description="Helical" evidence="15">
    <location>
        <begin position="1098"/>
        <end position="1120"/>
    </location>
</feature>
<comment type="pathway">
    <text evidence="3">Protein modification; protein ubiquitination.</text>
</comment>
<feature type="transmembrane region" description="Helical" evidence="15">
    <location>
        <begin position="667"/>
        <end position="690"/>
    </location>
</feature>
<feature type="transmembrane region" description="Helical" evidence="15">
    <location>
        <begin position="734"/>
        <end position="756"/>
    </location>
</feature>
<feature type="transmembrane region" description="Helical" evidence="15">
    <location>
        <begin position="466"/>
        <end position="487"/>
    </location>
</feature>
<keyword evidence="8" id="KW-0863">Zinc-finger</keyword>
<evidence type="ECO:0000313" key="18">
    <source>
        <dbReference type="Proteomes" id="UP001054902"/>
    </source>
</evidence>
<feature type="transmembrane region" description="Helical" evidence="15">
    <location>
        <begin position="768"/>
        <end position="793"/>
    </location>
</feature>
<dbReference type="EC" id="2.3.2.27" evidence="4"/>
<keyword evidence="13" id="KW-0175">Coiled coil</keyword>
<evidence type="ECO:0000256" key="14">
    <source>
        <dbReference type="SAM" id="MobiDB-lite"/>
    </source>
</evidence>
<dbReference type="GO" id="GO:0008270">
    <property type="term" value="F:zinc ion binding"/>
    <property type="evidence" value="ECO:0007669"/>
    <property type="project" value="UniProtKB-KW"/>
</dbReference>
<evidence type="ECO:0000256" key="10">
    <source>
        <dbReference type="ARBA" id="ARBA00022833"/>
    </source>
</evidence>
<evidence type="ECO:0000256" key="3">
    <source>
        <dbReference type="ARBA" id="ARBA00004906"/>
    </source>
</evidence>
<dbReference type="GO" id="GO:0061630">
    <property type="term" value="F:ubiquitin protein ligase activity"/>
    <property type="evidence" value="ECO:0007669"/>
    <property type="project" value="UniProtKB-EC"/>
</dbReference>
<name>A0AAD3D2N5_9STRA</name>
<dbReference type="Pfam" id="PF12906">
    <property type="entry name" value="RINGv"/>
    <property type="match status" value="1"/>
</dbReference>
<dbReference type="CDD" id="cd16702">
    <property type="entry name" value="RING_CH-C4HC3_MARCH6"/>
    <property type="match status" value="1"/>
</dbReference>
<reference evidence="17 18" key="1">
    <citation type="journal article" date="2021" name="Sci. Rep.">
        <title>The genome of the diatom Chaetoceros tenuissimus carries an ancient integrated fragment of an extant virus.</title>
        <authorList>
            <person name="Hongo Y."/>
            <person name="Kimura K."/>
            <person name="Takaki Y."/>
            <person name="Yoshida Y."/>
            <person name="Baba S."/>
            <person name="Kobayashi G."/>
            <person name="Nagasaki K."/>
            <person name="Hano T."/>
            <person name="Tomaru Y."/>
        </authorList>
    </citation>
    <scope>NUCLEOTIDE SEQUENCE [LARGE SCALE GENOMIC DNA]</scope>
    <source>
        <strain evidence="17 18">NIES-3715</strain>
    </source>
</reference>
<organism evidence="17 18">
    <name type="scientific">Chaetoceros tenuissimus</name>
    <dbReference type="NCBI Taxonomy" id="426638"/>
    <lineage>
        <taxon>Eukaryota</taxon>
        <taxon>Sar</taxon>
        <taxon>Stramenopiles</taxon>
        <taxon>Ochrophyta</taxon>
        <taxon>Bacillariophyta</taxon>
        <taxon>Coscinodiscophyceae</taxon>
        <taxon>Chaetocerotophycidae</taxon>
        <taxon>Chaetocerotales</taxon>
        <taxon>Chaetocerotaceae</taxon>
        <taxon>Chaetoceros</taxon>
    </lineage>
</organism>
<feature type="transmembrane region" description="Helical" evidence="15">
    <location>
        <begin position="1272"/>
        <end position="1290"/>
    </location>
</feature>
<dbReference type="PROSITE" id="PS51292">
    <property type="entry name" value="ZF_RING_CH"/>
    <property type="match status" value="1"/>
</dbReference>
<dbReference type="InterPro" id="IPR013083">
    <property type="entry name" value="Znf_RING/FYVE/PHD"/>
</dbReference>
<dbReference type="PANTHER" id="PTHR13145:SF0">
    <property type="entry name" value="E3 UBIQUITIN-PROTEIN LIGASE MARCHF6"/>
    <property type="match status" value="1"/>
</dbReference>
<dbReference type="GO" id="GO:0005789">
    <property type="term" value="C:endoplasmic reticulum membrane"/>
    <property type="evidence" value="ECO:0007669"/>
    <property type="project" value="TreeGrafter"/>
</dbReference>
<dbReference type="InterPro" id="IPR011016">
    <property type="entry name" value="Znf_RING-CH"/>
</dbReference>
<protein>
    <recommendedName>
        <fullName evidence="4">RING-type E3 ubiquitin transferase</fullName>
        <ecNumber evidence="4">2.3.2.27</ecNumber>
    </recommendedName>
</protein>
<feature type="compositionally biased region" description="Acidic residues" evidence="14">
    <location>
        <begin position="375"/>
        <end position="384"/>
    </location>
</feature>
<feature type="transmembrane region" description="Helical" evidence="15">
    <location>
        <begin position="557"/>
        <end position="578"/>
    </location>
</feature>
<proteinExistence type="predicted"/>
<evidence type="ECO:0000256" key="13">
    <source>
        <dbReference type="SAM" id="Coils"/>
    </source>
</evidence>
<evidence type="ECO:0000256" key="5">
    <source>
        <dbReference type="ARBA" id="ARBA00022679"/>
    </source>
</evidence>
<keyword evidence="10" id="KW-0862">Zinc</keyword>
<evidence type="ECO:0000313" key="17">
    <source>
        <dbReference type="EMBL" id="GFH56482.1"/>
    </source>
</evidence>
<feature type="transmembrane region" description="Helical" evidence="15">
    <location>
        <begin position="1140"/>
        <end position="1166"/>
    </location>
</feature>
<dbReference type="Gene3D" id="3.30.40.10">
    <property type="entry name" value="Zinc/RING finger domain, C3HC4 (zinc finger)"/>
    <property type="match status" value="1"/>
</dbReference>
<keyword evidence="9" id="KW-0833">Ubl conjugation pathway</keyword>
<evidence type="ECO:0000259" key="16">
    <source>
        <dbReference type="PROSITE" id="PS51292"/>
    </source>
</evidence>
<keyword evidence="6 15" id="KW-0812">Transmembrane</keyword>
<keyword evidence="7" id="KW-0479">Metal-binding</keyword>
<feature type="region of interest" description="Disordered" evidence="14">
    <location>
        <begin position="1189"/>
        <end position="1234"/>
    </location>
</feature>
<evidence type="ECO:0000256" key="11">
    <source>
        <dbReference type="ARBA" id="ARBA00022989"/>
    </source>
</evidence>
<dbReference type="GO" id="GO:0036503">
    <property type="term" value="P:ERAD pathway"/>
    <property type="evidence" value="ECO:0007669"/>
    <property type="project" value="TreeGrafter"/>
</dbReference>
<evidence type="ECO:0000256" key="1">
    <source>
        <dbReference type="ARBA" id="ARBA00000900"/>
    </source>
</evidence>